<accession>A0A5P1ELP7</accession>
<proteinExistence type="predicted"/>
<dbReference type="Gramene" id="ONK66925">
    <property type="protein sequence ID" value="ONK66925"/>
    <property type="gene ID" value="A4U43_C06F13530"/>
</dbReference>
<sequence>MGRGGRGLRHGEGSAELGSRRVGDTGNTSLSWSRPKGSTQVVPRSSSSSLLAPSPSERCLASANPFSMKHFFRLPSLSMLLKIVCLHCRWVGAVSEFLSVLHSSPYIHGQQQIESTGVHSPLESSIDKSPYINIMEDGLVTALINDEPNNNEATALLNARTKLHCCSPLSPKLVIVVNQKKMSSLIPSLKKDAIREHPSNQEEE</sequence>
<dbReference type="EMBL" id="CM007386">
    <property type="protein sequence ID" value="ONK66925.1"/>
    <property type="molecule type" value="Genomic_DNA"/>
</dbReference>
<evidence type="ECO:0000313" key="3">
    <source>
        <dbReference type="Proteomes" id="UP000243459"/>
    </source>
</evidence>
<name>A0A5P1ELP7_ASPOF</name>
<feature type="compositionally biased region" description="Polar residues" evidence="1">
    <location>
        <begin position="25"/>
        <end position="44"/>
    </location>
</feature>
<feature type="region of interest" description="Disordered" evidence="1">
    <location>
        <begin position="1"/>
        <end position="56"/>
    </location>
</feature>
<feature type="compositionally biased region" description="Low complexity" evidence="1">
    <location>
        <begin position="45"/>
        <end position="56"/>
    </location>
</feature>
<protein>
    <submittedName>
        <fullName evidence="2">Uncharacterized protein</fullName>
    </submittedName>
</protein>
<keyword evidence="3" id="KW-1185">Reference proteome</keyword>
<gene>
    <name evidence="2" type="ORF">A4U43_C06F13530</name>
</gene>
<dbReference type="Proteomes" id="UP000243459">
    <property type="component" value="Chromosome 6"/>
</dbReference>
<evidence type="ECO:0000256" key="1">
    <source>
        <dbReference type="SAM" id="MobiDB-lite"/>
    </source>
</evidence>
<feature type="compositionally biased region" description="Basic and acidic residues" evidence="1">
    <location>
        <begin position="9"/>
        <end position="23"/>
    </location>
</feature>
<evidence type="ECO:0000313" key="2">
    <source>
        <dbReference type="EMBL" id="ONK66925.1"/>
    </source>
</evidence>
<reference evidence="3" key="1">
    <citation type="journal article" date="2017" name="Nat. Commun.">
        <title>The asparagus genome sheds light on the origin and evolution of a young Y chromosome.</title>
        <authorList>
            <person name="Harkess A."/>
            <person name="Zhou J."/>
            <person name="Xu C."/>
            <person name="Bowers J.E."/>
            <person name="Van der Hulst R."/>
            <person name="Ayyampalayam S."/>
            <person name="Mercati F."/>
            <person name="Riccardi P."/>
            <person name="McKain M.R."/>
            <person name="Kakrana A."/>
            <person name="Tang H."/>
            <person name="Ray J."/>
            <person name="Groenendijk J."/>
            <person name="Arikit S."/>
            <person name="Mathioni S.M."/>
            <person name="Nakano M."/>
            <person name="Shan H."/>
            <person name="Telgmann-Rauber A."/>
            <person name="Kanno A."/>
            <person name="Yue Z."/>
            <person name="Chen H."/>
            <person name="Li W."/>
            <person name="Chen Y."/>
            <person name="Xu X."/>
            <person name="Zhang Y."/>
            <person name="Luo S."/>
            <person name="Chen H."/>
            <person name="Gao J."/>
            <person name="Mao Z."/>
            <person name="Pires J.C."/>
            <person name="Luo M."/>
            <person name="Kudrna D."/>
            <person name="Wing R.A."/>
            <person name="Meyers B.C."/>
            <person name="Yi K."/>
            <person name="Kong H."/>
            <person name="Lavrijsen P."/>
            <person name="Sunseri F."/>
            <person name="Falavigna A."/>
            <person name="Ye Y."/>
            <person name="Leebens-Mack J.H."/>
            <person name="Chen G."/>
        </authorList>
    </citation>
    <scope>NUCLEOTIDE SEQUENCE [LARGE SCALE GENOMIC DNA]</scope>
    <source>
        <strain evidence="3">cv. DH0086</strain>
    </source>
</reference>
<dbReference type="AlphaFoldDB" id="A0A5P1ELP7"/>
<organism evidence="2 3">
    <name type="scientific">Asparagus officinalis</name>
    <name type="common">Garden asparagus</name>
    <dbReference type="NCBI Taxonomy" id="4686"/>
    <lineage>
        <taxon>Eukaryota</taxon>
        <taxon>Viridiplantae</taxon>
        <taxon>Streptophyta</taxon>
        <taxon>Embryophyta</taxon>
        <taxon>Tracheophyta</taxon>
        <taxon>Spermatophyta</taxon>
        <taxon>Magnoliopsida</taxon>
        <taxon>Liliopsida</taxon>
        <taxon>Asparagales</taxon>
        <taxon>Asparagaceae</taxon>
        <taxon>Asparagoideae</taxon>
        <taxon>Asparagus</taxon>
    </lineage>
</organism>